<dbReference type="InterPro" id="IPR015422">
    <property type="entry name" value="PyrdxlP-dep_Trfase_small"/>
</dbReference>
<dbReference type="PANTHER" id="PTHR42885">
    <property type="entry name" value="HISTIDINOL-PHOSPHATE AMINOTRANSFERASE-RELATED"/>
    <property type="match status" value="1"/>
</dbReference>
<gene>
    <name evidence="5" type="ORF">UBAL3_95450138</name>
</gene>
<dbReference type="AlphaFoldDB" id="C6HZY0"/>
<feature type="region of interest" description="Disordered" evidence="3">
    <location>
        <begin position="1"/>
        <end position="21"/>
    </location>
</feature>
<dbReference type="CDD" id="cd00609">
    <property type="entry name" value="AAT_like"/>
    <property type="match status" value="1"/>
</dbReference>
<organism evidence="5 6">
    <name type="scientific">Leptospirillum ferrodiazotrophum</name>
    <dbReference type="NCBI Taxonomy" id="412449"/>
    <lineage>
        <taxon>Bacteria</taxon>
        <taxon>Pseudomonadati</taxon>
        <taxon>Nitrospirota</taxon>
        <taxon>Nitrospiria</taxon>
        <taxon>Nitrospirales</taxon>
        <taxon>Nitrospiraceae</taxon>
        <taxon>Leptospirillum</taxon>
    </lineage>
</organism>
<evidence type="ECO:0000256" key="1">
    <source>
        <dbReference type="ARBA" id="ARBA00001933"/>
    </source>
</evidence>
<evidence type="ECO:0000256" key="2">
    <source>
        <dbReference type="ARBA" id="ARBA00022898"/>
    </source>
</evidence>
<evidence type="ECO:0000259" key="4">
    <source>
        <dbReference type="Pfam" id="PF00155"/>
    </source>
</evidence>
<name>C6HZY0_9BACT</name>
<evidence type="ECO:0000256" key="3">
    <source>
        <dbReference type="SAM" id="MobiDB-lite"/>
    </source>
</evidence>
<keyword evidence="2" id="KW-0663">Pyridoxal phosphate</keyword>
<accession>C6HZY0</accession>
<dbReference type="Gene3D" id="3.90.1150.10">
    <property type="entry name" value="Aspartate Aminotransferase, domain 1"/>
    <property type="match status" value="1"/>
</dbReference>
<proteinExistence type="predicted"/>
<dbReference type="GO" id="GO:0030170">
    <property type="term" value="F:pyridoxal phosphate binding"/>
    <property type="evidence" value="ECO:0007669"/>
    <property type="project" value="InterPro"/>
</dbReference>
<comment type="cofactor">
    <cofactor evidence="1">
        <name>pyridoxal 5'-phosphate</name>
        <dbReference type="ChEBI" id="CHEBI:597326"/>
    </cofactor>
</comment>
<feature type="domain" description="Aminotransferase class I/classII large" evidence="4">
    <location>
        <begin position="78"/>
        <end position="367"/>
    </location>
</feature>
<evidence type="ECO:0000313" key="5">
    <source>
        <dbReference type="EMBL" id="EES51918.1"/>
    </source>
</evidence>
<dbReference type="Pfam" id="PF00155">
    <property type="entry name" value="Aminotran_1_2"/>
    <property type="match status" value="1"/>
</dbReference>
<dbReference type="InterPro" id="IPR004839">
    <property type="entry name" value="Aminotransferase_I/II_large"/>
</dbReference>
<reference evidence="5 6" key="1">
    <citation type="journal article" date="2009" name="Appl. Environ. Microbiol.">
        <title>Community genomic and proteomic analyses of chemoautotrophic iron-oxidizing "Leptospirillum rubarum" (Group II) and "Leptospirillum ferrodiazotrophum" (Group III) bacteria in acid mine drainage biofilms.</title>
        <authorList>
            <person name="Goltsman D.S."/>
            <person name="Denef V.J."/>
            <person name="Singer S.W."/>
            <person name="VerBerkmoes N.C."/>
            <person name="Lefsrud M."/>
            <person name="Mueller R.S."/>
            <person name="Dick G.J."/>
            <person name="Sun C.L."/>
            <person name="Wheeler K.E."/>
            <person name="Zemla A."/>
            <person name="Baker B.J."/>
            <person name="Hauser L."/>
            <person name="Land M."/>
            <person name="Shah M.B."/>
            <person name="Thelen M.P."/>
            <person name="Hettich R.L."/>
            <person name="Banfield J.F."/>
        </authorList>
    </citation>
    <scope>NUCLEOTIDE SEQUENCE [LARGE SCALE GENOMIC DNA]</scope>
</reference>
<dbReference type="InterPro" id="IPR015421">
    <property type="entry name" value="PyrdxlP-dep_Trfase_major"/>
</dbReference>
<evidence type="ECO:0000313" key="6">
    <source>
        <dbReference type="Proteomes" id="UP000009374"/>
    </source>
</evidence>
<protein>
    <submittedName>
        <fullName evidence="5">Putative L-threonine-O-3-phosphate decarboxylase</fullName>
    </submittedName>
</protein>
<dbReference type="EMBL" id="GG693884">
    <property type="protein sequence ID" value="EES51918.1"/>
    <property type="molecule type" value="Genomic_DNA"/>
</dbReference>
<dbReference type="InterPro" id="IPR015424">
    <property type="entry name" value="PyrdxlP-dep_Trfase"/>
</dbReference>
<dbReference type="SUPFAM" id="SSF53383">
    <property type="entry name" value="PLP-dependent transferases"/>
    <property type="match status" value="1"/>
</dbReference>
<dbReference type="PANTHER" id="PTHR42885:SF1">
    <property type="entry name" value="THREONINE-PHOSPHATE DECARBOXYLASE"/>
    <property type="match status" value="1"/>
</dbReference>
<keyword evidence="6" id="KW-1185">Reference proteome</keyword>
<dbReference type="Gene3D" id="3.40.640.10">
    <property type="entry name" value="Type I PLP-dependent aspartate aminotransferase-like (Major domain)"/>
    <property type="match status" value="1"/>
</dbReference>
<dbReference type="Proteomes" id="UP000009374">
    <property type="component" value="Unassembled WGS sequence"/>
</dbReference>
<sequence>MRPGVPPHGEGEGGIWDHGGPAPGESPLCRLDASTTVNPFPSPSLLARLGKALGEAGRYPDPLASGALRAIERRFGLPSGRVVVGGGATLLLYALLGSGAFSRIVGPCPLFSEYRRAAEVAGCPLLPVFPTRILPWGGTVGHPLRETFGGEGLPWGIDPEALPEILPGDLVVLVNPVNPTGQEFARREVLELFRRVSLAGGALLVDESFQDFLGNRSSVIEGAGEGGLFVLRSLTKITGLPGVRAGFLAGPEPLLQKIREGLGPWALGTLEQTLVRWAMEEGDRDRFGWRPEAKEALLSELVMSGWAVLPGEGPFVLASPNLGEEACRLRAIALRDRGVRLRLASGFGLLGGDSLVRLGFEALSRPRELLEAFPLHF</sequence>